<proteinExistence type="predicted"/>
<gene>
    <name evidence="1" type="ORF">SAMN05216287_3772</name>
</gene>
<sequence>MSQVTKSDNPLTMSSREIAELTGKKHFHVKRDIEVLLKDLEEDASKFGCIYLDSAKRTQTEYRLDRDHTDCLLTGYSAPLRMKVIRRWRELEDAAKQHAVTGGRDAAWSEQRRIGKAMFKSLHDYIGTLDGSENQRRWAHENATNRIYRALTGGVAGTAKALRKLYGMESGTPRDRMSHHALAQISLAERRIWEECQRRGLETVPQFNEVVDGICERLVVGMGHLLLEDRPADVLERLPVPAQLVRRTVVTEEYSARGRL</sequence>
<dbReference type="STRING" id="1007099.SAMN05216287_3772"/>
<dbReference type="Proteomes" id="UP000243778">
    <property type="component" value="Unassembled WGS sequence"/>
</dbReference>
<reference evidence="2" key="1">
    <citation type="submission" date="2016-10" db="EMBL/GenBank/DDBJ databases">
        <authorList>
            <person name="Varghese N."/>
            <person name="Submissions S."/>
        </authorList>
    </citation>
    <scope>NUCLEOTIDE SEQUENCE [LARGE SCALE GENOMIC DNA]</scope>
    <source>
        <strain evidence="2">NRRL B-59562</strain>
    </source>
</reference>
<dbReference type="AlphaFoldDB" id="A0A1H3EKX4"/>
<evidence type="ECO:0000313" key="1">
    <source>
        <dbReference type="EMBL" id="SDX79443.1"/>
    </source>
</evidence>
<name>A0A1H3EKX4_9PSED</name>
<dbReference type="EMBL" id="FNNU01000006">
    <property type="protein sequence ID" value="SDX79443.1"/>
    <property type="molecule type" value="Genomic_DNA"/>
</dbReference>
<keyword evidence="2" id="KW-1185">Reference proteome</keyword>
<accession>A0A1H3EKX4</accession>
<dbReference type="RefSeq" id="WP_245728225.1">
    <property type="nucleotide sequence ID" value="NZ_FNNU01000006.1"/>
</dbReference>
<dbReference type="InterPro" id="IPR014054">
    <property type="entry name" value="Phage_regulatory_Rha"/>
</dbReference>
<evidence type="ECO:0000313" key="2">
    <source>
        <dbReference type="Proteomes" id="UP000243778"/>
    </source>
</evidence>
<dbReference type="Pfam" id="PF09669">
    <property type="entry name" value="Phage_pRha"/>
    <property type="match status" value="1"/>
</dbReference>
<organism evidence="1 2">
    <name type="scientific">Pseudomonas kuykendallii</name>
    <dbReference type="NCBI Taxonomy" id="1007099"/>
    <lineage>
        <taxon>Bacteria</taxon>
        <taxon>Pseudomonadati</taxon>
        <taxon>Pseudomonadota</taxon>
        <taxon>Gammaproteobacteria</taxon>
        <taxon>Pseudomonadales</taxon>
        <taxon>Pseudomonadaceae</taxon>
        <taxon>Pseudomonas</taxon>
    </lineage>
</organism>
<protein>
    <submittedName>
        <fullName evidence="1">Phage regulatory protein Rha</fullName>
    </submittedName>
</protein>